<accession>A0AAW0PVE5</accession>
<keyword evidence="2" id="KW-1185">Reference proteome</keyword>
<dbReference type="AlphaFoldDB" id="A0AAW0PVE5"/>
<evidence type="ECO:0000313" key="2">
    <source>
        <dbReference type="Proteomes" id="UP001460270"/>
    </source>
</evidence>
<protein>
    <recommendedName>
        <fullName evidence="3">Ig-like domain-containing protein</fullName>
    </recommendedName>
</protein>
<organism evidence="1 2">
    <name type="scientific">Mugilogobius chulae</name>
    <name type="common">yellowstripe goby</name>
    <dbReference type="NCBI Taxonomy" id="88201"/>
    <lineage>
        <taxon>Eukaryota</taxon>
        <taxon>Metazoa</taxon>
        <taxon>Chordata</taxon>
        <taxon>Craniata</taxon>
        <taxon>Vertebrata</taxon>
        <taxon>Euteleostomi</taxon>
        <taxon>Actinopterygii</taxon>
        <taxon>Neopterygii</taxon>
        <taxon>Teleostei</taxon>
        <taxon>Neoteleostei</taxon>
        <taxon>Acanthomorphata</taxon>
        <taxon>Gobiaria</taxon>
        <taxon>Gobiiformes</taxon>
        <taxon>Gobioidei</taxon>
        <taxon>Gobiidae</taxon>
        <taxon>Gobionellinae</taxon>
        <taxon>Mugilogobius</taxon>
    </lineage>
</organism>
<dbReference type="EMBL" id="JBBPFD010000002">
    <property type="protein sequence ID" value="KAK7939103.1"/>
    <property type="molecule type" value="Genomic_DNA"/>
</dbReference>
<sequence>MDVSCSVHDLVLNFCSSVFRPALGQSVVEVKVGDKSASFPAVIRPRQMITSVHWERGTKEVLVRDINGDDLRRQSPLFKERTQMDPDALRSLDMSLVLAYPTLTDSGTYTCLAVKGIIVKVRFSVELRVKGQCVCLSREIRSSRSHGVLSVM</sequence>
<dbReference type="InterPro" id="IPR036179">
    <property type="entry name" value="Ig-like_dom_sf"/>
</dbReference>
<gene>
    <name evidence="1" type="ORF">WMY93_002429</name>
</gene>
<comment type="caution">
    <text evidence="1">The sequence shown here is derived from an EMBL/GenBank/DDBJ whole genome shotgun (WGS) entry which is preliminary data.</text>
</comment>
<reference evidence="2" key="1">
    <citation type="submission" date="2024-04" db="EMBL/GenBank/DDBJ databases">
        <title>Salinicola lusitanus LLJ914,a marine bacterium isolated from the Okinawa Trough.</title>
        <authorList>
            <person name="Li J."/>
        </authorList>
    </citation>
    <scope>NUCLEOTIDE SEQUENCE [LARGE SCALE GENOMIC DNA]</scope>
</reference>
<proteinExistence type="predicted"/>
<dbReference type="InterPro" id="IPR013783">
    <property type="entry name" value="Ig-like_fold"/>
</dbReference>
<dbReference type="SUPFAM" id="SSF48726">
    <property type="entry name" value="Immunoglobulin"/>
    <property type="match status" value="1"/>
</dbReference>
<name>A0AAW0PVE5_9GOBI</name>
<evidence type="ECO:0000313" key="1">
    <source>
        <dbReference type="EMBL" id="KAK7939103.1"/>
    </source>
</evidence>
<dbReference type="Proteomes" id="UP001460270">
    <property type="component" value="Unassembled WGS sequence"/>
</dbReference>
<dbReference type="Gene3D" id="2.60.40.10">
    <property type="entry name" value="Immunoglobulins"/>
    <property type="match status" value="1"/>
</dbReference>
<evidence type="ECO:0008006" key="3">
    <source>
        <dbReference type="Google" id="ProtNLM"/>
    </source>
</evidence>